<dbReference type="EMBL" id="CP054570">
    <property type="protein sequence ID" value="QKQ44016.1"/>
    <property type="molecule type" value="Genomic_DNA"/>
</dbReference>
<dbReference type="RefSeq" id="WP_002895720.1">
    <property type="nucleotide sequence ID" value="NZ_CP054570.1"/>
</dbReference>
<dbReference type="PANTHER" id="PTHR37291">
    <property type="entry name" value="5-METHYLCYTOSINE-SPECIFIC RESTRICTION ENZYME B"/>
    <property type="match status" value="1"/>
</dbReference>
<dbReference type="GO" id="GO:0005524">
    <property type="term" value="F:ATP binding"/>
    <property type="evidence" value="ECO:0007669"/>
    <property type="project" value="InterPro"/>
</dbReference>
<evidence type="ECO:0000256" key="1">
    <source>
        <dbReference type="SAM" id="MobiDB-lite"/>
    </source>
</evidence>
<protein>
    <submittedName>
        <fullName evidence="3">AAA family ATPase</fullName>
    </submittedName>
</protein>
<proteinExistence type="predicted"/>
<dbReference type="InterPro" id="IPR011704">
    <property type="entry name" value="ATPase_dyneun-rel_AAA"/>
</dbReference>
<sequence length="576" mass="67950">MNNKNFYFVGTKFGNDDYLEYFNKEGKWELGWHNDEENKQYQKMLKLFNKIKQGDILFAKSSYTKKHNLPFLKKSEMKVSVMKIRGRGIVKEILNDGHTVIVDWEQGYLEREWYFLTSQETIWCPLDNNYRKKEANQLIDFALSDDIKEQDYNYFLNHLDWKRYKVENDVNSEQKGDSMKYANVLKQSKNLILRGAPGTGKTYLARQIARELTGGTEEQIDFVQFHPSYDYTDFVEGLRPVSNDNSQISFELQDGIFKKFCQKANEAQKTGGQDNFDEAWNAYLEYVNNRDEKERLTDFSYLTVNSRNNFNVNYESKSQGTVLTKSYVYELYKDENYLKQTYYRSQGKKVLETLRKKFGLKDYIFPTEIDTDKNFVFIIDEINRGEISKIFGELFFSIDPSYRGKDGEVSTQYANLHETNEKFYIPENVYIIGTMNDIDRSVDTFDFAMRRRFRFVEITAESQLGMLDKLLGDDAEEAKIRLRNLNAAIEKVEELNSHYHVGPSYFLKLQEVDFDYELLWSDYIKPLLEDYLRGSYEEVETLETLKKAFDKTSNERTNQSITGDNESDGNDDKDNR</sequence>
<evidence type="ECO:0000313" key="3">
    <source>
        <dbReference type="EMBL" id="QKQ44016.1"/>
    </source>
</evidence>
<accession>A0A859EQL0</accession>
<gene>
    <name evidence="3" type="ORF">FOC72_05520</name>
</gene>
<dbReference type="InterPro" id="IPR003593">
    <property type="entry name" value="AAA+_ATPase"/>
</dbReference>
<reference evidence="3 4" key="1">
    <citation type="submission" date="2020-05" db="EMBL/GenBank/DDBJ databases">
        <title>FDA dAtabase for Regulatory Grade micrObial Sequences (FDA-ARGOS): Supporting development and validation of Infectious Disease Dx tests.</title>
        <authorList>
            <person name="Bojja K."/>
            <person name="Kessler A."/>
            <person name="Tallon L."/>
            <person name="Sadzewicz L."/>
            <person name="Zhao X."/>
            <person name="Vavikolanu K."/>
            <person name="Mehta A."/>
            <person name="Aluvathingal J."/>
            <person name="Nadendla S."/>
            <person name="Myers T."/>
            <person name="Yan Y."/>
            <person name="Sichtig H."/>
        </authorList>
    </citation>
    <scope>NUCLEOTIDE SEQUENCE [LARGE SCALE GENOMIC DNA]</scope>
    <source>
        <strain evidence="3 4">FDAARGOS_770</strain>
    </source>
</reference>
<evidence type="ECO:0000259" key="2">
    <source>
        <dbReference type="SMART" id="SM00382"/>
    </source>
</evidence>
<organism evidence="3 4">
    <name type="scientific">Streptococcus sanguinis</name>
    <dbReference type="NCBI Taxonomy" id="1305"/>
    <lineage>
        <taxon>Bacteria</taxon>
        <taxon>Bacillati</taxon>
        <taxon>Bacillota</taxon>
        <taxon>Bacilli</taxon>
        <taxon>Lactobacillales</taxon>
        <taxon>Streptococcaceae</taxon>
        <taxon>Streptococcus</taxon>
    </lineage>
</organism>
<dbReference type="AlphaFoldDB" id="A0A859EQL0"/>
<dbReference type="GO" id="GO:0016887">
    <property type="term" value="F:ATP hydrolysis activity"/>
    <property type="evidence" value="ECO:0007669"/>
    <property type="project" value="InterPro"/>
</dbReference>
<dbReference type="SUPFAM" id="SSF52540">
    <property type="entry name" value="P-loop containing nucleoside triphosphate hydrolases"/>
    <property type="match status" value="2"/>
</dbReference>
<dbReference type="InterPro" id="IPR052934">
    <property type="entry name" value="Methyl-DNA_Rec/Restrict_Enz"/>
</dbReference>
<dbReference type="Pfam" id="PF07728">
    <property type="entry name" value="AAA_5"/>
    <property type="match status" value="2"/>
</dbReference>
<evidence type="ECO:0000313" key="4">
    <source>
        <dbReference type="Proteomes" id="UP000509459"/>
    </source>
</evidence>
<dbReference type="PANTHER" id="PTHR37291:SF1">
    <property type="entry name" value="TYPE IV METHYL-DIRECTED RESTRICTION ENZYME ECOKMCRB SUBUNIT"/>
    <property type="match status" value="1"/>
</dbReference>
<feature type="domain" description="AAA+ ATPase" evidence="2">
    <location>
        <begin position="187"/>
        <end position="464"/>
    </location>
</feature>
<feature type="region of interest" description="Disordered" evidence="1">
    <location>
        <begin position="549"/>
        <end position="576"/>
    </location>
</feature>
<dbReference type="InterPro" id="IPR027417">
    <property type="entry name" value="P-loop_NTPase"/>
</dbReference>
<dbReference type="Gene3D" id="3.40.50.300">
    <property type="entry name" value="P-loop containing nucleotide triphosphate hydrolases"/>
    <property type="match status" value="2"/>
</dbReference>
<dbReference type="Proteomes" id="UP000509459">
    <property type="component" value="Chromosome"/>
</dbReference>
<dbReference type="SMART" id="SM00382">
    <property type="entry name" value="AAA"/>
    <property type="match status" value="1"/>
</dbReference>
<dbReference type="REBASE" id="396403">
    <property type="entry name" value="Ssa770McrBCP"/>
</dbReference>
<feature type="compositionally biased region" description="Polar residues" evidence="1">
    <location>
        <begin position="555"/>
        <end position="564"/>
    </location>
</feature>
<name>A0A859EQL0_STRSA</name>